<accession>A0AAD3T8X2</accession>
<comment type="caution">
    <text evidence="2">The sequence shown here is derived from an EMBL/GenBank/DDBJ whole genome shotgun (WGS) entry which is preliminary data.</text>
</comment>
<keyword evidence="3" id="KW-1185">Reference proteome</keyword>
<sequence length="114" mass="12508">MIHKRQHGISSIESLYSTSYFRCCYLIANSAAICSQQYTPPATRSVTIPQHQTKRPSSFISCCHPTSADVGAHHIRKLKPHKAQLMSSNGYKSSSVTASIPATSKQQNDSRALS</sequence>
<feature type="region of interest" description="Disordered" evidence="1">
    <location>
        <begin position="83"/>
        <end position="114"/>
    </location>
</feature>
<gene>
    <name evidence="2" type="ORF">Nepgr_026010</name>
</gene>
<dbReference type="EMBL" id="BSYO01000027">
    <property type="protein sequence ID" value="GMH24167.1"/>
    <property type="molecule type" value="Genomic_DNA"/>
</dbReference>
<name>A0AAD3T8X2_NEPGR</name>
<dbReference type="AlphaFoldDB" id="A0AAD3T8X2"/>
<organism evidence="2 3">
    <name type="scientific">Nepenthes gracilis</name>
    <name type="common">Slender pitcher plant</name>
    <dbReference type="NCBI Taxonomy" id="150966"/>
    <lineage>
        <taxon>Eukaryota</taxon>
        <taxon>Viridiplantae</taxon>
        <taxon>Streptophyta</taxon>
        <taxon>Embryophyta</taxon>
        <taxon>Tracheophyta</taxon>
        <taxon>Spermatophyta</taxon>
        <taxon>Magnoliopsida</taxon>
        <taxon>eudicotyledons</taxon>
        <taxon>Gunneridae</taxon>
        <taxon>Pentapetalae</taxon>
        <taxon>Caryophyllales</taxon>
        <taxon>Nepenthaceae</taxon>
        <taxon>Nepenthes</taxon>
    </lineage>
</organism>
<dbReference type="Proteomes" id="UP001279734">
    <property type="component" value="Unassembled WGS sequence"/>
</dbReference>
<proteinExistence type="predicted"/>
<protein>
    <submittedName>
        <fullName evidence="2">Uncharacterized protein</fullName>
    </submittedName>
</protein>
<feature type="compositionally biased region" description="Polar residues" evidence="1">
    <location>
        <begin position="85"/>
        <end position="114"/>
    </location>
</feature>
<reference evidence="2" key="1">
    <citation type="submission" date="2023-05" db="EMBL/GenBank/DDBJ databases">
        <title>Nepenthes gracilis genome sequencing.</title>
        <authorList>
            <person name="Fukushima K."/>
        </authorList>
    </citation>
    <scope>NUCLEOTIDE SEQUENCE</scope>
    <source>
        <strain evidence="2">SING2019-196</strain>
    </source>
</reference>
<evidence type="ECO:0000313" key="3">
    <source>
        <dbReference type="Proteomes" id="UP001279734"/>
    </source>
</evidence>
<evidence type="ECO:0000256" key="1">
    <source>
        <dbReference type="SAM" id="MobiDB-lite"/>
    </source>
</evidence>
<evidence type="ECO:0000313" key="2">
    <source>
        <dbReference type="EMBL" id="GMH24167.1"/>
    </source>
</evidence>